<evidence type="ECO:0000313" key="2">
    <source>
        <dbReference type="Proteomes" id="UP000199236"/>
    </source>
</evidence>
<dbReference type="Proteomes" id="UP000199236">
    <property type="component" value="Unassembled WGS sequence"/>
</dbReference>
<accession>A0A1I5IQD5</accession>
<sequence length="73" mass="8427">MLVENPQFVLATPRLTKQITFFSCLDTAILLRIHKLYRFYRAFTSSRLPSSVVLRDKQGGIEGVYLPKNHESN</sequence>
<dbReference type="AlphaFoldDB" id="A0A1I5IQD5"/>
<gene>
    <name evidence="1" type="ORF">SAMN04488056_109131</name>
</gene>
<name>A0A1I5IQD5_9HYPH</name>
<keyword evidence="2" id="KW-1185">Reference proteome</keyword>
<protein>
    <submittedName>
        <fullName evidence="1">Uncharacterized protein</fullName>
    </submittedName>
</protein>
<organism evidence="1 2">
    <name type="scientific">Cohaesibacter marisflavi</name>
    <dbReference type="NCBI Taxonomy" id="655353"/>
    <lineage>
        <taxon>Bacteria</taxon>
        <taxon>Pseudomonadati</taxon>
        <taxon>Pseudomonadota</taxon>
        <taxon>Alphaproteobacteria</taxon>
        <taxon>Hyphomicrobiales</taxon>
        <taxon>Cohaesibacteraceae</taxon>
    </lineage>
</organism>
<proteinExistence type="predicted"/>
<evidence type="ECO:0000313" key="1">
    <source>
        <dbReference type="EMBL" id="SFO62569.1"/>
    </source>
</evidence>
<dbReference type="EMBL" id="FOVR01000009">
    <property type="protein sequence ID" value="SFO62569.1"/>
    <property type="molecule type" value="Genomic_DNA"/>
</dbReference>
<reference evidence="1 2" key="1">
    <citation type="submission" date="2016-10" db="EMBL/GenBank/DDBJ databases">
        <authorList>
            <person name="de Groot N.N."/>
        </authorList>
    </citation>
    <scope>NUCLEOTIDE SEQUENCE [LARGE SCALE GENOMIC DNA]</scope>
    <source>
        <strain evidence="1 2">CGMCC 1.9157</strain>
    </source>
</reference>